<feature type="binding site" evidence="14">
    <location>
        <position position="356"/>
    </location>
    <ligand>
        <name>Mg(2+)</name>
        <dbReference type="ChEBI" id="CHEBI:18420"/>
    </ligand>
</feature>
<organism evidence="16 17">
    <name type="scientific">Anopheles stephensi</name>
    <name type="common">Indo-Pakistan malaria mosquito</name>
    <dbReference type="NCBI Taxonomy" id="30069"/>
    <lineage>
        <taxon>Eukaryota</taxon>
        <taxon>Metazoa</taxon>
        <taxon>Ecdysozoa</taxon>
        <taxon>Arthropoda</taxon>
        <taxon>Hexapoda</taxon>
        <taxon>Insecta</taxon>
        <taxon>Pterygota</taxon>
        <taxon>Neoptera</taxon>
        <taxon>Endopterygota</taxon>
        <taxon>Diptera</taxon>
        <taxon>Nematocera</taxon>
        <taxon>Culicoidea</taxon>
        <taxon>Culicidae</taxon>
        <taxon>Anophelinae</taxon>
        <taxon>Anopheles</taxon>
    </lineage>
</organism>
<evidence type="ECO:0000256" key="12">
    <source>
        <dbReference type="ARBA" id="ARBA00023288"/>
    </source>
</evidence>
<feature type="binding site" evidence="14">
    <location>
        <position position="365"/>
    </location>
    <ligand>
        <name>Zn(2+)</name>
        <dbReference type="ChEBI" id="CHEBI:29105"/>
        <label>2</label>
    </ligand>
</feature>
<evidence type="ECO:0000256" key="8">
    <source>
        <dbReference type="ARBA" id="ARBA00022833"/>
    </source>
</evidence>
<keyword evidence="8 14" id="KW-0862">Zinc</keyword>
<keyword evidence="12" id="KW-0449">Lipoprotein</keyword>
<reference evidence="17" key="1">
    <citation type="journal article" date="2014" name="Genome Biol.">
        <title>Genome analysis of a major urban malaria vector mosquito, Anopheles stephensi.</title>
        <authorList>
            <person name="Jiang X."/>
            <person name="Peery A."/>
            <person name="Hall A.B."/>
            <person name="Sharma A."/>
            <person name="Chen X.G."/>
            <person name="Waterhouse R.M."/>
            <person name="Komissarov A."/>
            <person name="Riehle M.M."/>
            <person name="Shouche Y."/>
            <person name="Sharakhova M.V."/>
            <person name="Lawson D."/>
            <person name="Pakpour N."/>
            <person name="Arensburger P."/>
            <person name="Davidson V.L."/>
            <person name="Eiglmeier K."/>
            <person name="Emrich S."/>
            <person name="George P."/>
            <person name="Kennedy R.C."/>
            <person name="Mane S.P."/>
            <person name="Maslen G."/>
            <person name="Oringanje C."/>
            <person name="Qi Y."/>
            <person name="Settlage R."/>
            <person name="Tojo M."/>
            <person name="Tubio J.M."/>
            <person name="Unger M.F."/>
            <person name="Wang B."/>
            <person name="Vernick K.D."/>
            <person name="Ribeiro J.M."/>
            <person name="James A.A."/>
            <person name="Michel K."/>
            <person name="Riehle M.A."/>
            <person name="Luckhart S."/>
            <person name="Sharakhov I.V."/>
            <person name="Tu Z."/>
        </authorList>
    </citation>
    <scope>NUCLEOTIDE SEQUENCE [LARGE SCALE GENOMIC DNA]</scope>
    <source>
        <strain evidence="17">Indian</strain>
    </source>
</reference>
<dbReference type="CDD" id="cd16012">
    <property type="entry name" value="ALP"/>
    <property type="match status" value="1"/>
</dbReference>
<comment type="cofactor">
    <cofactor evidence="14">
        <name>Zn(2+)</name>
        <dbReference type="ChEBI" id="CHEBI:29105"/>
    </cofactor>
    <text evidence="14">Binds 2 Zn(2+) ions.</text>
</comment>
<comment type="subcellular location">
    <subcellularLocation>
        <location evidence="1">Cell membrane</location>
        <topology evidence="1">Lipid-anchor</topology>
        <topology evidence="1">GPI-anchor</topology>
    </subcellularLocation>
</comment>
<dbReference type="Gene3D" id="3.40.720.10">
    <property type="entry name" value="Alkaline Phosphatase, subunit A"/>
    <property type="match status" value="1"/>
</dbReference>
<keyword evidence="7" id="KW-0378">Hydrolase</keyword>
<feature type="binding site" evidence="14">
    <location>
        <position position="485"/>
    </location>
    <ligand>
        <name>Zn(2+)</name>
        <dbReference type="ChEBI" id="CHEBI:29105"/>
        <label>2</label>
    </ligand>
</feature>
<dbReference type="InterPro" id="IPR017850">
    <property type="entry name" value="Alkaline_phosphatase_core_sf"/>
</dbReference>
<dbReference type="EnsemblMetazoa" id="ASTEI04789-RA">
    <property type="protein sequence ID" value="ASTEI04789-PA"/>
    <property type="gene ID" value="ASTEI04789"/>
</dbReference>
<evidence type="ECO:0000256" key="2">
    <source>
        <dbReference type="ARBA" id="ARBA00005984"/>
    </source>
</evidence>
<keyword evidence="9 14" id="KW-0460">Magnesium</keyword>
<dbReference type="PRINTS" id="PR00113">
    <property type="entry name" value="ALKPHPHTASE"/>
</dbReference>
<dbReference type="Pfam" id="PF00245">
    <property type="entry name" value="Alk_phosphatase"/>
    <property type="match status" value="1"/>
</dbReference>
<comment type="similarity">
    <text evidence="2 15">Belongs to the alkaline phosphatase family.</text>
</comment>
<reference evidence="16" key="2">
    <citation type="submission" date="2020-05" db="UniProtKB">
        <authorList>
            <consortium name="EnsemblMetazoa"/>
        </authorList>
    </citation>
    <scope>IDENTIFICATION</scope>
    <source>
        <strain evidence="16">Indian</strain>
    </source>
</reference>
<dbReference type="EC" id="3.1.3.1" evidence="3"/>
<dbReference type="VEuPathDB" id="VectorBase:ASTE003832"/>
<evidence type="ECO:0000256" key="11">
    <source>
        <dbReference type="ARBA" id="ARBA00023180"/>
    </source>
</evidence>
<dbReference type="AlphaFoldDB" id="A0A182Y8K3"/>
<dbReference type="GO" id="GO:0098552">
    <property type="term" value="C:side of membrane"/>
    <property type="evidence" value="ECO:0007669"/>
    <property type="project" value="UniProtKB-KW"/>
</dbReference>
<dbReference type="OMA" id="EPTHPMD"/>
<dbReference type="GO" id="GO:0004035">
    <property type="term" value="F:alkaline phosphatase activity"/>
    <property type="evidence" value="ECO:0007669"/>
    <property type="project" value="UniProtKB-EC"/>
</dbReference>
<name>A0A182Y8K3_ANOST</name>
<evidence type="ECO:0000313" key="16">
    <source>
        <dbReference type="EnsemblMetazoa" id="ASTEI04789-PA"/>
    </source>
</evidence>
<dbReference type="InterPro" id="IPR001952">
    <property type="entry name" value="Alkaline_phosphatase"/>
</dbReference>
<evidence type="ECO:0000256" key="15">
    <source>
        <dbReference type="RuleBase" id="RU003946"/>
    </source>
</evidence>
<proteinExistence type="inferred from homology"/>
<evidence type="ECO:0000256" key="9">
    <source>
        <dbReference type="ARBA" id="ARBA00022842"/>
    </source>
</evidence>
<dbReference type="VEuPathDB" id="VectorBase:ASTEI04789"/>
<dbReference type="SMART" id="SM00098">
    <property type="entry name" value="alkPPc"/>
    <property type="match status" value="1"/>
</dbReference>
<dbReference type="GO" id="GO:0005886">
    <property type="term" value="C:plasma membrane"/>
    <property type="evidence" value="ECO:0007669"/>
    <property type="project" value="UniProtKB-SubCell"/>
</dbReference>
<dbReference type="PANTHER" id="PTHR11596:SF95">
    <property type="entry name" value="ALKALINE PHOSPHATASE-RELATED"/>
    <property type="match status" value="1"/>
</dbReference>
<accession>A0A182Y8K3</accession>
<evidence type="ECO:0000256" key="13">
    <source>
        <dbReference type="PIRSR" id="PIRSR601952-1"/>
    </source>
</evidence>
<feature type="binding site" evidence="14">
    <location>
        <position position="199"/>
    </location>
    <ligand>
        <name>Mg(2+)</name>
        <dbReference type="ChEBI" id="CHEBI:18420"/>
    </ligand>
</feature>
<sequence length="568" mass="62665">MALICVLLFATLCAHVTMHGVSGSPLSAFVTVARAEPTHPMDNPNWVPPTGPTREKDPEYWQATGQDRLRLQLEHSKQNLNVAKNVIIFLGDGLSIPTLAATRMYMGGEELELSFETFPYTGLAKTYCINYQVSDSSCTAAAILTGVKNNYGTIGVSGHVPLRNCPLSLQQSNRLTSILKYAQEDGRSTGIVTNTRITHATPAVAYAVSGARYWEDDTELPPGCVDIATQLIHGDIGTNLTVALGGGSRHFYPTGTVDRNGAPGSRTDGRNLVDEWTEQMAARELRAQFVHDRVSKGRTTCRPARLVDRLFGLFSGNHMAYRLLADQQREPSLEEMTLKALEILQRNDRGYVLLVEGGRIDHAHHDNLAKLALDETVELHRAVERTVQQLGDAGFADTLVLATADHSHTLTIGGYPVRGNDILSTGDFARFDRMPFFTLTYANGPSYADHFYETGGRRNPDDMRDRYHDPDFTYPAAVPYEDETHGGDDVAVFAKGPWSHIFSGLYEQHVIGHGLLYAACLGPDTFHQSDACRERLRGGTAGPRRALAHWLAMLMVIVYLRTRTFCCV</sequence>
<keyword evidence="6 14" id="KW-0479">Metal-binding</keyword>
<evidence type="ECO:0000256" key="6">
    <source>
        <dbReference type="ARBA" id="ARBA00022723"/>
    </source>
</evidence>
<evidence type="ECO:0000256" key="5">
    <source>
        <dbReference type="ARBA" id="ARBA00022622"/>
    </source>
</evidence>
<protein>
    <recommendedName>
        <fullName evidence="3">alkaline phosphatase</fullName>
        <ecNumber evidence="3">3.1.3.1</ecNumber>
    </recommendedName>
</protein>
<dbReference type="SUPFAM" id="SSF53649">
    <property type="entry name" value="Alkaline phosphatase-like"/>
    <property type="match status" value="1"/>
</dbReference>
<keyword evidence="5" id="KW-0336">GPI-anchor</keyword>
<evidence type="ECO:0000256" key="7">
    <source>
        <dbReference type="ARBA" id="ARBA00022801"/>
    </source>
</evidence>
<keyword evidence="4" id="KW-1003">Cell membrane</keyword>
<feature type="binding site" evidence="14">
    <location>
        <position position="406"/>
    </location>
    <ligand>
        <name>Zn(2+)</name>
        <dbReference type="ChEBI" id="CHEBI:29105"/>
        <label>2</label>
    </ligand>
</feature>
<feature type="binding site" evidence="14">
    <location>
        <position position="361"/>
    </location>
    <ligand>
        <name>Zn(2+)</name>
        <dbReference type="ChEBI" id="CHEBI:29105"/>
        <label>2</label>
    </ligand>
</feature>
<comment type="cofactor">
    <cofactor evidence="14">
        <name>Mg(2+)</name>
        <dbReference type="ChEBI" id="CHEBI:18420"/>
    </cofactor>
    <text evidence="14">Binds 1 Mg(2+) ion.</text>
</comment>
<dbReference type="Proteomes" id="UP000076408">
    <property type="component" value="Unassembled WGS sequence"/>
</dbReference>
<dbReference type="FunFam" id="3.40.720.10:FF:000008">
    <property type="entry name" value="Alkaline phosphatase"/>
    <property type="match status" value="1"/>
</dbReference>
<dbReference type="PANTHER" id="PTHR11596">
    <property type="entry name" value="ALKALINE PHOSPHATASE"/>
    <property type="match status" value="1"/>
</dbReference>
<feature type="binding site" evidence="14">
    <location>
        <position position="92"/>
    </location>
    <ligand>
        <name>Mg(2+)</name>
        <dbReference type="ChEBI" id="CHEBI:18420"/>
    </ligand>
</feature>
<feature type="binding site" evidence="14">
    <location>
        <position position="405"/>
    </location>
    <ligand>
        <name>Zn(2+)</name>
        <dbReference type="ChEBI" id="CHEBI:29105"/>
        <label>2</label>
    </ligand>
</feature>
<dbReference type="STRING" id="30069.A0A182Y8K3"/>
<evidence type="ECO:0000313" key="17">
    <source>
        <dbReference type="Proteomes" id="UP000076408"/>
    </source>
</evidence>
<evidence type="ECO:0000256" key="1">
    <source>
        <dbReference type="ARBA" id="ARBA00004609"/>
    </source>
</evidence>
<feature type="binding site" evidence="14">
    <location>
        <position position="92"/>
    </location>
    <ligand>
        <name>Zn(2+)</name>
        <dbReference type="ChEBI" id="CHEBI:29105"/>
        <label>2</label>
    </ligand>
</feature>
<feature type="active site" description="Phosphoserine intermediate" evidence="13">
    <location>
        <position position="136"/>
    </location>
</feature>
<evidence type="ECO:0000256" key="3">
    <source>
        <dbReference type="ARBA" id="ARBA00012647"/>
    </source>
</evidence>
<keyword evidence="17" id="KW-1185">Reference proteome</keyword>
<evidence type="ECO:0000256" key="4">
    <source>
        <dbReference type="ARBA" id="ARBA00022475"/>
    </source>
</evidence>
<evidence type="ECO:0000256" key="14">
    <source>
        <dbReference type="PIRSR" id="PIRSR601952-2"/>
    </source>
</evidence>
<keyword evidence="11" id="KW-0325">Glycoprotein</keyword>
<feature type="binding site" evidence="14">
    <location>
        <position position="201"/>
    </location>
    <ligand>
        <name>Mg(2+)</name>
        <dbReference type="ChEBI" id="CHEBI:18420"/>
    </ligand>
</feature>
<evidence type="ECO:0000256" key="10">
    <source>
        <dbReference type="ARBA" id="ARBA00023136"/>
    </source>
</evidence>
<dbReference type="VEuPathDB" id="VectorBase:ASTEI20_038338"/>
<dbReference type="GO" id="GO:0046872">
    <property type="term" value="F:metal ion binding"/>
    <property type="evidence" value="ECO:0007669"/>
    <property type="project" value="UniProtKB-KW"/>
</dbReference>
<keyword evidence="10" id="KW-0472">Membrane</keyword>